<dbReference type="OrthoDB" id="9799092at2"/>
<dbReference type="SUPFAM" id="SSF55729">
    <property type="entry name" value="Acyl-CoA N-acyltransferases (Nat)"/>
    <property type="match status" value="1"/>
</dbReference>
<accession>A0A2S6NKF5</accession>
<dbReference type="RefSeq" id="WP_104518240.1">
    <property type="nucleotide sequence ID" value="NZ_NHRY01000073.1"/>
</dbReference>
<evidence type="ECO:0000313" key="4">
    <source>
        <dbReference type="EMBL" id="PPQ35433.1"/>
    </source>
</evidence>
<dbReference type="EMBL" id="NHRY01000073">
    <property type="protein sequence ID" value="PPQ35433.1"/>
    <property type="molecule type" value="Genomic_DNA"/>
</dbReference>
<dbReference type="PROSITE" id="PS51186">
    <property type="entry name" value="GNAT"/>
    <property type="match status" value="1"/>
</dbReference>
<evidence type="ECO:0000256" key="1">
    <source>
        <dbReference type="ARBA" id="ARBA00022679"/>
    </source>
</evidence>
<dbReference type="AlphaFoldDB" id="A0A2S6NKF5"/>
<dbReference type="Pfam" id="PF00583">
    <property type="entry name" value="Acetyltransf_1"/>
    <property type="match status" value="1"/>
</dbReference>
<dbReference type="GO" id="GO:0016747">
    <property type="term" value="F:acyltransferase activity, transferring groups other than amino-acyl groups"/>
    <property type="evidence" value="ECO:0007669"/>
    <property type="project" value="InterPro"/>
</dbReference>
<gene>
    <name evidence="4" type="ORF">CCS01_07545</name>
</gene>
<keyword evidence="2" id="KW-0012">Acyltransferase</keyword>
<reference evidence="4 5" key="1">
    <citation type="journal article" date="2018" name="Arch. Microbiol.">
        <title>New insights into the metabolic potential of the phototrophic purple bacterium Rhodopila globiformis DSM 161(T) from its draft genome sequence and evidence for a vanadium-dependent nitrogenase.</title>
        <authorList>
            <person name="Imhoff J.F."/>
            <person name="Rahn T."/>
            <person name="Kunzel S."/>
            <person name="Neulinger S.C."/>
        </authorList>
    </citation>
    <scope>NUCLEOTIDE SEQUENCE [LARGE SCALE GENOMIC DNA]</scope>
    <source>
        <strain evidence="4 5">DSM 161</strain>
    </source>
</reference>
<sequence>MSGRAPWLIRPLRQEDLPLYRPLRMQALRDHPEAFGAAYEDEGTTDMSRRIGQRPGVTLGGFAQHQLVATGGLTVSPRIKLRHKGHIVGVYVAPPWRGTGLARALTEALIAHARAQGLAVLTLSVTVGNEAARRLYLGAGFTVYGVEPRSLRVGDALLDEELMALPLD</sequence>
<evidence type="ECO:0000313" key="5">
    <source>
        <dbReference type="Proteomes" id="UP000239724"/>
    </source>
</evidence>
<protein>
    <recommendedName>
        <fullName evidence="3">N-acetyltransferase domain-containing protein</fullName>
    </recommendedName>
</protein>
<dbReference type="Proteomes" id="UP000239724">
    <property type="component" value="Unassembled WGS sequence"/>
</dbReference>
<organism evidence="4 5">
    <name type="scientific">Rhodopila globiformis</name>
    <name type="common">Rhodopseudomonas globiformis</name>
    <dbReference type="NCBI Taxonomy" id="1071"/>
    <lineage>
        <taxon>Bacteria</taxon>
        <taxon>Pseudomonadati</taxon>
        <taxon>Pseudomonadota</taxon>
        <taxon>Alphaproteobacteria</taxon>
        <taxon>Acetobacterales</taxon>
        <taxon>Acetobacteraceae</taxon>
        <taxon>Rhodopila</taxon>
    </lineage>
</organism>
<dbReference type="CDD" id="cd04301">
    <property type="entry name" value="NAT_SF"/>
    <property type="match status" value="1"/>
</dbReference>
<dbReference type="InterPro" id="IPR016181">
    <property type="entry name" value="Acyl_CoA_acyltransferase"/>
</dbReference>
<dbReference type="InterPro" id="IPR050832">
    <property type="entry name" value="Bact_Acetyltransf"/>
</dbReference>
<dbReference type="Gene3D" id="3.40.630.30">
    <property type="match status" value="1"/>
</dbReference>
<keyword evidence="5" id="KW-1185">Reference proteome</keyword>
<comment type="caution">
    <text evidence="4">The sequence shown here is derived from an EMBL/GenBank/DDBJ whole genome shotgun (WGS) entry which is preliminary data.</text>
</comment>
<dbReference type="PANTHER" id="PTHR43877:SF2">
    <property type="entry name" value="AMINOALKYLPHOSPHONATE N-ACETYLTRANSFERASE-RELATED"/>
    <property type="match status" value="1"/>
</dbReference>
<dbReference type="PANTHER" id="PTHR43877">
    <property type="entry name" value="AMINOALKYLPHOSPHONATE N-ACETYLTRANSFERASE-RELATED-RELATED"/>
    <property type="match status" value="1"/>
</dbReference>
<evidence type="ECO:0000259" key="3">
    <source>
        <dbReference type="PROSITE" id="PS51186"/>
    </source>
</evidence>
<name>A0A2S6NKF5_RHOGL</name>
<keyword evidence="1" id="KW-0808">Transferase</keyword>
<dbReference type="InterPro" id="IPR000182">
    <property type="entry name" value="GNAT_dom"/>
</dbReference>
<evidence type="ECO:0000256" key="2">
    <source>
        <dbReference type="ARBA" id="ARBA00023315"/>
    </source>
</evidence>
<feature type="domain" description="N-acetyltransferase" evidence="3">
    <location>
        <begin position="7"/>
        <end position="168"/>
    </location>
</feature>
<proteinExistence type="predicted"/>